<evidence type="ECO:0000256" key="1">
    <source>
        <dbReference type="SAM" id="SignalP"/>
    </source>
</evidence>
<proteinExistence type="predicted"/>
<name>A0A1G8XGL9_9STAP</name>
<organism evidence="3 4">
    <name type="scientific">Jeotgalicoccus aerolatus</name>
    <dbReference type="NCBI Taxonomy" id="709510"/>
    <lineage>
        <taxon>Bacteria</taxon>
        <taxon>Bacillati</taxon>
        <taxon>Bacillota</taxon>
        <taxon>Bacilli</taxon>
        <taxon>Bacillales</taxon>
        <taxon>Staphylococcaceae</taxon>
        <taxon>Jeotgalicoccus</taxon>
    </lineage>
</organism>
<feature type="signal peptide" evidence="1">
    <location>
        <begin position="1"/>
        <end position="20"/>
    </location>
</feature>
<dbReference type="OrthoDB" id="2679563at2"/>
<dbReference type="Proteomes" id="UP000242700">
    <property type="component" value="Unassembled WGS sequence"/>
</dbReference>
<dbReference type="STRING" id="586411.SAMN05216187_103160"/>
<keyword evidence="1" id="KW-0732">Signal</keyword>
<gene>
    <name evidence="3" type="ORF">SAMN05216187_103160</name>
</gene>
<reference evidence="4" key="1">
    <citation type="submission" date="2016-10" db="EMBL/GenBank/DDBJ databases">
        <authorList>
            <person name="Varghese N."/>
            <person name="Submissions S."/>
        </authorList>
    </citation>
    <scope>NUCLEOTIDE SEQUENCE [LARGE SCALE GENOMIC DNA]</scope>
    <source>
        <strain evidence="4">CGMCC 1.8911</strain>
    </source>
</reference>
<dbReference type="PROSITE" id="PS51257">
    <property type="entry name" value="PROKAR_LIPOPROTEIN"/>
    <property type="match status" value="1"/>
</dbReference>
<dbReference type="InterPro" id="IPR032693">
    <property type="entry name" value="YtkA-like_dom"/>
</dbReference>
<accession>A0A1G8XGL9</accession>
<evidence type="ECO:0000313" key="3">
    <source>
        <dbReference type="EMBL" id="SDJ89748.1"/>
    </source>
</evidence>
<protein>
    <submittedName>
        <fullName evidence="3">YtkA-like</fullName>
    </submittedName>
</protein>
<dbReference type="RefSeq" id="WP_092595842.1">
    <property type="nucleotide sequence ID" value="NZ_FNFI01000003.1"/>
</dbReference>
<dbReference type="Pfam" id="PF13115">
    <property type="entry name" value="YtkA"/>
    <property type="match status" value="1"/>
</dbReference>
<feature type="chain" id="PRO_5039180058" evidence="1">
    <location>
        <begin position="21"/>
        <end position="154"/>
    </location>
</feature>
<dbReference type="EMBL" id="FNFI01000003">
    <property type="protein sequence ID" value="SDJ89748.1"/>
    <property type="molecule type" value="Genomic_DNA"/>
</dbReference>
<sequence length="154" mass="17571">MYKYFYIVLSFLLLSGCSMVDRSTHDKYNDIPQTNIIMDTENITGVSPSEVFTMHILKDGEPVDDADITLTMWAAKDAEVWSEEYDVSHEGDGAYTAELNIPREGLYLIKAHVKDDTIDALPTKYFTVGSLDMFEEVFIQEFSNDDSMQTHSHH</sequence>
<feature type="domain" description="YtkA-like" evidence="2">
    <location>
        <begin position="46"/>
        <end position="112"/>
    </location>
</feature>
<evidence type="ECO:0000259" key="2">
    <source>
        <dbReference type="Pfam" id="PF13115"/>
    </source>
</evidence>
<evidence type="ECO:0000313" key="4">
    <source>
        <dbReference type="Proteomes" id="UP000242700"/>
    </source>
</evidence>
<dbReference type="AlphaFoldDB" id="A0A1G8XGL9"/>